<feature type="region of interest" description="Disordered" evidence="1">
    <location>
        <begin position="146"/>
        <end position="165"/>
    </location>
</feature>
<dbReference type="Proteomes" id="UP001058290">
    <property type="component" value="Chromosome"/>
</dbReference>
<evidence type="ECO:0000313" key="3">
    <source>
        <dbReference type="Proteomes" id="UP001058290"/>
    </source>
</evidence>
<protein>
    <submittedName>
        <fullName evidence="2">Helix-hairpin-helix domain-containing protein</fullName>
    </submittedName>
</protein>
<dbReference type="RefSeq" id="WP_260719138.1">
    <property type="nucleotide sequence ID" value="NZ_CP104377.1"/>
</dbReference>
<proteinExistence type="predicted"/>
<accession>A0ABY6A0R9</accession>
<evidence type="ECO:0000256" key="1">
    <source>
        <dbReference type="SAM" id="MobiDB-lite"/>
    </source>
</evidence>
<keyword evidence="3" id="KW-1185">Reference proteome</keyword>
<organism evidence="2 3">
    <name type="scientific">Comamonas squillarum</name>
    <dbReference type="NCBI Taxonomy" id="2977320"/>
    <lineage>
        <taxon>Bacteria</taxon>
        <taxon>Pseudomonadati</taxon>
        <taxon>Pseudomonadota</taxon>
        <taxon>Betaproteobacteria</taxon>
        <taxon>Burkholderiales</taxon>
        <taxon>Comamonadaceae</taxon>
        <taxon>Comamonas</taxon>
    </lineage>
</organism>
<reference evidence="2" key="1">
    <citation type="submission" date="2022-09" db="EMBL/GenBank/DDBJ databases">
        <title>Bacterial diversity in gut of crayfish and pufferfish.</title>
        <authorList>
            <person name="Huang Y."/>
        </authorList>
    </citation>
    <scope>NUCLEOTIDE SEQUENCE</scope>
    <source>
        <strain evidence="2">PR12</strain>
    </source>
</reference>
<sequence length="165" mass="18180">MMMFMPEELQNDAILGDLLPKYVTRVLARNGITTVDGVRKAYPLDLLKMRGMGQLRFKQIETALFPGSSYTPARISSPIRQTKGSSLNGILSPGTVQALARGGIMTVEQLVGLEPEGLLKIRGLGVAKLREIEKIFYPSQHYEIPRSRRQAPTLPDSMGNAPKSI</sequence>
<dbReference type="EMBL" id="CP104377">
    <property type="protein sequence ID" value="UXC18572.1"/>
    <property type="molecule type" value="Genomic_DNA"/>
</dbReference>
<gene>
    <name evidence="2" type="ORF">N4T19_00050</name>
</gene>
<evidence type="ECO:0000313" key="2">
    <source>
        <dbReference type="EMBL" id="UXC18572.1"/>
    </source>
</evidence>
<dbReference type="Gene3D" id="1.10.150.20">
    <property type="entry name" value="5' to 3' exonuclease, C-terminal subdomain"/>
    <property type="match status" value="1"/>
</dbReference>
<dbReference type="Pfam" id="PF14520">
    <property type="entry name" value="HHH_5"/>
    <property type="match status" value="1"/>
</dbReference>
<dbReference type="SUPFAM" id="SSF47789">
    <property type="entry name" value="C-terminal domain of RNA polymerase alpha subunit"/>
    <property type="match status" value="1"/>
</dbReference>
<name>A0ABY6A0R9_9BURK</name>